<accession>A0A9X6SRS7</accession>
<dbReference type="Gene3D" id="3.10.105.10">
    <property type="entry name" value="Dipeptide-binding Protein, Domain 3"/>
    <property type="match status" value="1"/>
</dbReference>
<dbReference type="GO" id="GO:1904680">
    <property type="term" value="F:peptide transmembrane transporter activity"/>
    <property type="evidence" value="ECO:0007669"/>
    <property type="project" value="TreeGrafter"/>
</dbReference>
<evidence type="ECO:0000259" key="9">
    <source>
        <dbReference type="Pfam" id="PF00496"/>
    </source>
</evidence>
<evidence type="ECO:0000256" key="5">
    <source>
        <dbReference type="ARBA" id="ARBA00022856"/>
    </source>
</evidence>
<dbReference type="Gene3D" id="3.40.190.10">
    <property type="entry name" value="Periplasmic binding protein-like II"/>
    <property type="match status" value="1"/>
</dbReference>
<dbReference type="PANTHER" id="PTHR30290:SF10">
    <property type="entry name" value="PERIPLASMIC OLIGOPEPTIDE-BINDING PROTEIN-RELATED"/>
    <property type="match status" value="1"/>
</dbReference>
<proteinExistence type="inferred from homology"/>
<dbReference type="RefSeq" id="WP_098007437.1">
    <property type="nucleotide sequence ID" value="NZ_NVMX01000309.1"/>
</dbReference>
<protein>
    <submittedName>
        <fullName evidence="10">Peptide ABC transporter substrate-binding protein</fullName>
    </submittedName>
</protein>
<evidence type="ECO:0000256" key="7">
    <source>
        <dbReference type="ARBA" id="ARBA00023288"/>
    </source>
</evidence>
<comment type="subcellular location">
    <subcellularLocation>
        <location evidence="1">Cell membrane</location>
        <topology evidence="1">Lipid-anchor</topology>
    </subcellularLocation>
</comment>
<dbReference type="FunFam" id="3.10.105.10:FF:000001">
    <property type="entry name" value="Oligopeptide ABC transporter, oligopeptide-binding protein"/>
    <property type="match status" value="1"/>
</dbReference>
<feature type="chain" id="PRO_5040873784" evidence="8">
    <location>
        <begin position="22"/>
        <end position="540"/>
    </location>
</feature>
<keyword evidence="3" id="KW-0813">Transport</keyword>
<dbReference type="EMBL" id="NVMX01000309">
    <property type="protein sequence ID" value="PDZ93944.1"/>
    <property type="molecule type" value="Genomic_DNA"/>
</dbReference>
<name>A0A9X6SRS7_BACCE</name>
<feature type="signal peptide" evidence="8">
    <location>
        <begin position="1"/>
        <end position="21"/>
    </location>
</feature>
<sequence>MKKKQIALLTSLSLAATLTMAGCGKETQETAKPKQVLHLVETAEIPTMDSTLATDAVSFKVLTNTMEGLYRLDKNNKATSGMAESVDISKDKKTYTFHLKDAKWSNGDKVTAKDFEYAWKRAVNPETGAQYAYIMFDVKNAEKINKKELPVAQLGVKAIDDKTLEVQLEKPVPYFLELVAFPTFFPLNEKYVTSHGSKFGLEDETTLYNGPFVLSNWEHEKGWELKKNNSYWDNKTVKLQEIDVNVVKEVSTTVNLFESGQIDAGTISAEFVDKYNSSPDLRKIKEPTVYFLRFNESSNKLLANVNFRKAIDAAVDKKSVVDVILNNGSSPANYFIPNKFVSSPKGEDFRKVNGELGKYDESLAKEYWEKAKKETGINKISLELLNFDNDSAKRIGEYYKEQIEKTLPGVTINIKQQPFAQKLKLETNKDYQISLSGWGPDYPDAMTFLDMFTTENAQNKMAYSNKKYDELVQKAKNAIDSQERFDAELAAEKVLMDDMAISPVYQRGRAMLQRENIKDLYYHPTGGEFSYKWTYISNKK</sequence>
<dbReference type="InterPro" id="IPR000914">
    <property type="entry name" value="SBP_5_dom"/>
</dbReference>
<feature type="domain" description="Solute-binding protein family 5" evidence="9">
    <location>
        <begin position="80"/>
        <end position="458"/>
    </location>
</feature>
<comment type="caution">
    <text evidence="10">The sequence shown here is derived from an EMBL/GenBank/DDBJ whole genome shotgun (WGS) entry which is preliminary data.</text>
</comment>
<dbReference type="Gene3D" id="3.90.76.10">
    <property type="entry name" value="Dipeptide-binding Protein, Domain 1"/>
    <property type="match status" value="1"/>
</dbReference>
<dbReference type="InterPro" id="IPR030678">
    <property type="entry name" value="Peptide/Ni-bd"/>
</dbReference>
<dbReference type="FunFam" id="3.90.76.10:FF:000001">
    <property type="entry name" value="Oligopeptide ABC transporter substrate-binding protein"/>
    <property type="match status" value="1"/>
</dbReference>
<keyword evidence="7" id="KW-0449">Lipoprotein</keyword>
<dbReference type="PIRSF" id="PIRSF002741">
    <property type="entry name" value="MppA"/>
    <property type="match status" value="1"/>
</dbReference>
<dbReference type="GO" id="GO:0043190">
    <property type="term" value="C:ATP-binding cassette (ABC) transporter complex"/>
    <property type="evidence" value="ECO:0007669"/>
    <property type="project" value="InterPro"/>
</dbReference>
<dbReference type="GO" id="GO:0015833">
    <property type="term" value="P:peptide transport"/>
    <property type="evidence" value="ECO:0007669"/>
    <property type="project" value="UniProtKB-KW"/>
</dbReference>
<keyword evidence="5" id="KW-0653">Protein transport</keyword>
<evidence type="ECO:0000256" key="4">
    <source>
        <dbReference type="ARBA" id="ARBA00022729"/>
    </source>
</evidence>
<evidence type="ECO:0000256" key="2">
    <source>
        <dbReference type="ARBA" id="ARBA00005695"/>
    </source>
</evidence>
<keyword evidence="4 8" id="KW-0732">Signal</keyword>
<dbReference type="Proteomes" id="UP000219922">
    <property type="component" value="Unassembled WGS sequence"/>
</dbReference>
<reference evidence="10 11" key="1">
    <citation type="submission" date="2017-09" db="EMBL/GenBank/DDBJ databases">
        <title>Large-scale bioinformatics analysis of Bacillus genomes uncovers conserved roles of natural products in bacterial physiology.</title>
        <authorList>
            <consortium name="Agbiome Team Llc"/>
            <person name="Bleich R.M."/>
            <person name="Grubbs K.J."/>
            <person name="Santa Maria K.C."/>
            <person name="Allen S.E."/>
            <person name="Farag S."/>
            <person name="Shank E.A."/>
            <person name="Bowers A."/>
        </authorList>
    </citation>
    <scope>NUCLEOTIDE SEQUENCE [LARGE SCALE GENOMIC DNA]</scope>
    <source>
        <strain evidence="10 11">AFS092789</strain>
    </source>
</reference>
<dbReference type="SUPFAM" id="SSF53850">
    <property type="entry name" value="Periplasmic binding protein-like II"/>
    <property type="match status" value="1"/>
</dbReference>
<dbReference type="PROSITE" id="PS51257">
    <property type="entry name" value="PROKAR_LIPOPROTEIN"/>
    <property type="match status" value="1"/>
</dbReference>
<comment type="similarity">
    <text evidence="2">Belongs to the bacterial solute-binding protein 5 family.</text>
</comment>
<gene>
    <name evidence="10" type="ORF">CON36_36475</name>
</gene>
<keyword evidence="5" id="KW-0571">Peptide transport</keyword>
<dbReference type="InterPro" id="IPR039424">
    <property type="entry name" value="SBP_5"/>
</dbReference>
<dbReference type="Pfam" id="PF00496">
    <property type="entry name" value="SBP_bac_5"/>
    <property type="match status" value="1"/>
</dbReference>
<dbReference type="GO" id="GO:0030288">
    <property type="term" value="C:outer membrane-bounded periplasmic space"/>
    <property type="evidence" value="ECO:0007669"/>
    <property type="project" value="UniProtKB-ARBA"/>
</dbReference>
<evidence type="ECO:0000256" key="6">
    <source>
        <dbReference type="ARBA" id="ARBA00023139"/>
    </source>
</evidence>
<dbReference type="CDD" id="cd08504">
    <property type="entry name" value="PBP2_OppA"/>
    <property type="match status" value="1"/>
</dbReference>
<dbReference type="AlphaFoldDB" id="A0A9X6SRS7"/>
<evidence type="ECO:0000256" key="8">
    <source>
        <dbReference type="SAM" id="SignalP"/>
    </source>
</evidence>
<dbReference type="PANTHER" id="PTHR30290">
    <property type="entry name" value="PERIPLASMIC BINDING COMPONENT OF ABC TRANSPORTER"/>
    <property type="match status" value="1"/>
</dbReference>
<keyword evidence="6" id="KW-0564">Palmitate</keyword>
<evidence type="ECO:0000256" key="1">
    <source>
        <dbReference type="ARBA" id="ARBA00004193"/>
    </source>
</evidence>
<evidence type="ECO:0000313" key="10">
    <source>
        <dbReference type="EMBL" id="PDZ93944.1"/>
    </source>
</evidence>
<evidence type="ECO:0000313" key="11">
    <source>
        <dbReference type="Proteomes" id="UP000219922"/>
    </source>
</evidence>
<evidence type="ECO:0000256" key="3">
    <source>
        <dbReference type="ARBA" id="ARBA00022448"/>
    </source>
</evidence>
<organism evidence="10 11">
    <name type="scientific">Bacillus cereus</name>
    <dbReference type="NCBI Taxonomy" id="1396"/>
    <lineage>
        <taxon>Bacteria</taxon>
        <taxon>Bacillati</taxon>
        <taxon>Bacillota</taxon>
        <taxon>Bacilli</taxon>
        <taxon>Bacillales</taxon>
        <taxon>Bacillaceae</taxon>
        <taxon>Bacillus</taxon>
        <taxon>Bacillus cereus group</taxon>
    </lineage>
</organism>